<accession>A0A2S2NFW4</accession>
<keyword evidence="2" id="KW-0548">Nucleotidyltransferase</keyword>
<feature type="region of interest" description="Disordered" evidence="6">
    <location>
        <begin position="107"/>
        <end position="135"/>
    </location>
</feature>
<dbReference type="PANTHER" id="PTHR33064:SF37">
    <property type="entry name" value="RIBONUCLEASE H"/>
    <property type="match status" value="1"/>
</dbReference>
<dbReference type="InterPro" id="IPR051320">
    <property type="entry name" value="Viral_Replic_Matur_Polypro"/>
</dbReference>
<feature type="compositionally biased region" description="Polar residues" evidence="6">
    <location>
        <begin position="107"/>
        <end position="133"/>
    </location>
</feature>
<feature type="domain" description="Reverse transcriptase" evidence="7">
    <location>
        <begin position="340"/>
        <end position="519"/>
    </location>
</feature>
<dbReference type="CDD" id="cd00303">
    <property type="entry name" value="retropepsin_like"/>
    <property type="match status" value="1"/>
</dbReference>
<dbReference type="InterPro" id="IPR000477">
    <property type="entry name" value="RT_dom"/>
</dbReference>
<evidence type="ECO:0000256" key="3">
    <source>
        <dbReference type="ARBA" id="ARBA00022722"/>
    </source>
</evidence>
<organism evidence="8">
    <name type="scientific">Schizaphis graminum</name>
    <name type="common">Green bug aphid</name>
    <dbReference type="NCBI Taxonomy" id="13262"/>
    <lineage>
        <taxon>Eukaryota</taxon>
        <taxon>Metazoa</taxon>
        <taxon>Ecdysozoa</taxon>
        <taxon>Arthropoda</taxon>
        <taxon>Hexapoda</taxon>
        <taxon>Insecta</taxon>
        <taxon>Pterygota</taxon>
        <taxon>Neoptera</taxon>
        <taxon>Paraneoptera</taxon>
        <taxon>Hemiptera</taxon>
        <taxon>Sternorrhyncha</taxon>
        <taxon>Aphidomorpha</taxon>
        <taxon>Aphidoidea</taxon>
        <taxon>Aphididae</taxon>
        <taxon>Aphidini</taxon>
        <taxon>Schizaphis</taxon>
    </lineage>
</organism>
<reference evidence="8" key="1">
    <citation type="submission" date="2018-04" db="EMBL/GenBank/DDBJ databases">
        <title>Transcriptome of Schizaphis graminum biotype I.</title>
        <authorList>
            <person name="Scully E.D."/>
            <person name="Geib S.M."/>
            <person name="Palmer N.A."/>
            <person name="Koch K."/>
            <person name="Bradshaw J."/>
            <person name="Heng-Moss T."/>
            <person name="Sarath G."/>
        </authorList>
    </citation>
    <scope>NUCLEOTIDE SEQUENCE</scope>
</reference>
<evidence type="ECO:0000313" key="8">
    <source>
        <dbReference type="EMBL" id="MBY16045.1"/>
    </source>
</evidence>
<dbReference type="PROSITE" id="PS50878">
    <property type="entry name" value="RT_POL"/>
    <property type="match status" value="1"/>
</dbReference>
<keyword evidence="2" id="KW-0808">Transferase</keyword>
<dbReference type="InterPro" id="IPR041577">
    <property type="entry name" value="RT_RNaseH_2"/>
</dbReference>
<keyword evidence="4" id="KW-0255">Endonuclease</keyword>
<dbReference type="InterPro" id="IPR043128">
    <property type="entry name" value="Rev_trsase/Diguanyl_cyclase"/>
</dbReference>
<dbReference type="Pfam" id="PF00078">
    <property type="entry name" value="RVT_1"/>
    <property type="match status" value="1"/>
</dbReference>
<protein>
    <recommendedName>
        <fullName evidence="1">RNA-directed DNA polymerase</fullName>
        <ecNumber evidence="1">2.7.7.49</ecNumber>
    </recommendedName>
</protein>
<dbReference type="SUPFAM" id="SSF50630">
    <property type="entry name" value="Acid proteases"/>
    <property type="match status" value="1"/>
</dbReference>
<keyword evidence="3" id="KW-0540">Nuclease</keyword>
<feature type="region of interest" description="Disordered" evidence="6">
    <location>
        <begin position="1"/>
        <end position="76"/>
    </location>
</feature>
<dbReference type="Gene3D" id="3.30.70.270">
    <property type="match status" value="2"/>
</dbReference>
<dbReference type="GO" id="GO:0003964">
    <property type="term" value="F:RNA-directed DNA polymerase activity"/>
    <property type="evidence" value="ECO:0007669"/>
    <property type="project" value="UniProtKB-KW"/>
</dbReference>
<dbReference type="Pfam" id="PF17919">
    <property type="entry name" value="RT_RNaseH_2"/>
    <property type="match status" value="1"/>
</dbReference>
<evidence type="ECO:0000259" key="7">
    <source>
        <dbReference type="PROSITE" id="PS50878"/>
    </source>
</evidence>
<gene>
    <name evidence="8" type="primary">pol_130</name>
    <name evidence="8" type="ORF">g.15400</name>
</gene>
<keyword evidence="4" id="KW-0378">Hydrolase</keyword>
<dbReference type="SUPFAM" id="SSF56672">
    <property type="entry name" value="DNA/RNA polymerases"/>
    <property type="match status" value="1"/>
</dbReference>
<dbReference type="Gene3D" id="2.40.70.10">
    <property type="entry name" value="Acid Proteases"/>
    <property type="match status" value="1"/>
</dbReference>
<dbReference type="FunFam" id="3.30.70.270:FF:000020">
    <property type="entry name" value="Transposon Tf2-6 polyprotein-like Protein"/>
    <property type="match status" value="1"/>
</dbReference>
<evidence type="ECO:0000256" key="1">
    <source>
        <dbReference type="ARBA" id="ARBA00012493"/>
    </source>
</evidence>
<dbReference type="Gene3D" id="3.10.10.10">
    <property type="entry name" value="HIV Type 1 Reverse Transcriptase, subunit A, domain 1"/>
    <property type="match status" value="1"/>
</dbReference>
<evidence type="ECO:0000256" key="6">
    <source>
        <dbReference type="SAM" id="MobiDB-lite"/>
    </source>
</evidence>
<evidence type="ECO:0000256" key="2">
    <source>
        <dbReference type="ARBA" id="ARBA00022695"/>
    </source>
</evidence>
<evidence type="ECO:0000256" key="5">
    <source>
        <dbReference type="ARBA" id="ARBA00022918"/>
    </source>
</evidence>
<dbReference type="InterPro" id="IPR021109">
    <property type="entry name" value="Peptidase_aspartic_dom_sf"/>
</dbReference>
<keyword evidence="5" id="KW-0695">RNA-directed DNA polymerase</keyword>
<dbReference type="PANTHER" id="PTHR33064">
    <property type="entry name" value="POL PROTEIN"/>
    <property type="match status" value="1"/>
</dbReference>
<dbReference type="AlphaFoldDB" id="A0A2S2NFW4"/>
<dbReference type="InterPro" id="IPR043502">
    <property type="entry name" value="DNA/RNA_pol_sf"/>
</dbReference>
<dbReference type="CDD" id="cd01647">
    <property type="entry name" value="RT_LTR"/>
    <property type="match status" value="1"/>
</dbReference>
<dbReference type="EC" id="2.7.7.49" evidence="1"/>
<dbReference type="Gene3D" id="3.10.20.370">
    <property type="match status" value="1"/>
</dbReference>
<name>A0A2S2NFW4_SCHGA</name>
<dbReference type="GO" id="GO:0004519">
    <property type="term" value="F:endonuclease activity"/>
    <property type="evidence" value="ECO:0007669"/>
    <property type="project" value="UniProtKB-KW"/>
</dbReference>
<feature type="compositionally biased region" description="Polar residues" evidence="6">
    <location>
        <begin position="10"/>
        <end position="55"/>
    </location>
</feature>
<dbReference type="EMBL" id="GGMR01003426">
    <property type="protein sequence ID" value="MBY16045.1"/>
    <property type="molecule type" value="Transcribed_RNA"/>
</dbReference>
<evidence type="ECO:0000256" key="4">
    <source>
        <dbReference type="ARBA" id="ARBA00022759"/>
    </source>
</evidence>
<dbReference type="FunFam" id="3.10.20.370:FF:000001">
    <property type="entry name" value="Retrovirus-related Pol polyprotein from transposon 17.6-like protein"/>
    <property type="match status" value="1"/>
</dbReference>
<sequence length="673" mass="75988">MRRRNLVQHAVSSTTIAQPQHQPLNSCNNSGDIVNKGSHNTQTQQPNHRTFSKISPATLKTIPDSDRSPTTHTLTTTSEIQPVFVDQVRDIATGESEHLVMAVQPATNNTGHTAGNHSSNYHEPTTSTSATRTCSDKIPTPAVELEFRSGFVTALLDSQAQKSYVTPKIAQKFGTHTIGLPTSVRMADGHTVQTLGIYTFVTRIGDLDVAFTAAALENLFCDILLGHDFLVENEVSWDYTTCTIHLGSKRRTTACWKGRVNNKKPPPDLTQLEINGDTHTRAELEDVLNKYPEVFSEKVGRTKLIEHDILLKNKTPIALKPYPYPHTKQTIIDDMVRDIEEQGLVEPSTSPWAAPVVLAKKKDGSARLCIDYRRLNDVTESDAYPMPDLNKLIRQMRGARIFSVLDLRSGYWQVPLNQNARKYTAFRTRRGLYHFRVLPFGLKNSPMTFARLMNEVLRGYIDDFVQVYLDDIVVFSMNTDDHRHHLDNILERLKRYGLTCNTGKCRIGSTEISFLGHLINSEGIEKQPEKLEGIKHFPTPTKVRDLRKFLGVCNWYSQFVDNYADTIAPLTDRLKQGQKWTWTEVEQDAFAKIKTALYDSPKLSAPDYGQPFCLQTDASEIGAGAVLFQRGDSPEEKRIIAYASKKFSETQKRYAAVERECLAIIWATEKFRV</sequence>
<proteinExistence type="predicted"/>